<sequence length="140" mass="15355">MSKEKSDVSSMEVDDQISTNPKFSINAASLALGIKTEDDVSHACNLYNLKLGSFPIKENSPPDDVSGAEAIATACKVQSSITFISNLTKDEVPDEEQDLVDKASELIMEKVKISRVQNDTVLKRIVCDNWTLMRLGALIH</sequence>
<proteinExistence type="predicted"/>
<dbReference type="EMBL" id="CM042012">
    <property type="protein sequence ID" value="KAI3750953.1"/>
    <property type="molecule type" value="Genomic_DNA"/>
</dbReference>
<reference evidence="1 2" key="2">
    <citation type="journal article" date="2022" name="Mol. Ecol. Resour.">
        <title>The genomes of chicory, endive, great burdock and yacon provide insights into Asteraceae paleo-polyploidization history and plant inulin production.</title>
        <authorList>
            <person name="Fan W."/>
            <person name="Wang S."/>
            <person name="Wang H."/>
            <person name="Wang A."/>
            <person name="Jiang F."/>
            <person name="Liu H."/>
            <person name="Zhao H."/>
            <person name="Xu D."/>
            <person name="Zhang Y."/>
        </authorList>
    </citation>
    <scope>NUCLEOTIDE SEQUENCE [LARGE SCALE GENOMIC DNA]</scope>
    <source>
        <strain evidence="2">cv. Punajuju</strain>
        <tissue evidence="1">Leaves</tissue>
    </source>
</reference>
<evidence type="ECO:0000313" key="1">
    <source>
        <dbReference type="EMBL" id="KAI3750953.1"/>
    </source>
</evidence>
<reference evidence="2" key="1">
    <citation type="journal article" date="2022" name="Mol. Ecol. Resour.">
        <title>The genomes of chicory, endive, great burdock and yacon provide insights into Asteraceae palaeo-polyploidization history and plant inulin production.</title>
        <authorList>
            <person name="Fan W."/>
            <person name="Wang S."/>
            <person name="Wang H."/>
            <person name="Wang A."/>
            <person name="Jiang F."/>
            <person name="Liu H."/>
            <person name="Zhao H."/>
            <person name="Xu D."/>
            <person name="Zhang Y."/>
        </authorList>
    </citation>
    <scope>NUCLEOTIDE SEQUENCE [LARGE SCALE GENOMIC DNA]</scope>
    <source>
        <strain evidence="2">cv. Punajuju</strain>
    </source>
</reference>
<keyword evidence="2" id="KW-1185">Reference proteome</keyword>
<name>A0ACB9DW76_CICIN</name>
<comment type="caution">
    <text evidence="1">The sequence shown here is derived from an EMBL/GenBank/DDBJ whole genome shotgun (WGS) entry which is preliminary data.</text>
</comment>
<dbReference type="Proteomes" id="UP001055811">
    <property type="component" value="Linkage Group LG04"/>
</dbReference>
<protein>
    <submittedName>
        <fullName evidence="1">Uncharacterized protein</fullName>
    </submittedName>
</protein>
<organism evidence="1 2">
    <name type="scientific">Cichorium intybus</name>
    <name type="common">Chicory</name>
    <dbReference type="NCBI Taxonomy" id="13427"/>
    <lineage>
        <taxon>Eukaryota</taxon>
        <taxon>Viridiplantae</taxon>
        <taxon>Streptophyta</taxon>
        <taxon>Embryophyta</taxon>
        <taxon>Tracheophyta</taxon>
        <taxon>Spermatophyta</taxon>
        <taxon>Magnoliopsida</taxon>
        <taxon>eudicotyledons</taxon>
        <taxon>Gunneridae</taxon>
        <taxon>Pentapetalae</taxon>
        <taxon>asterids</taxon>
        <taxon>campanulids</taxon>
        <taxon>Asterales</taxon>
        <taxon>Asteraceae</taxon>
        <taxon>Cichorioideae</taxon>
        <taxon>Cichorieae</taxon>
        <taxon>Cichoriinae</taxon>
        <taxon>Cichorium</taxon>
    </lineage>
</organism>
<gene>
    <name evidence="1" type="ORF">L2E82_21899</name>
</gene>
<accession>A0ACB9DW76</accession>
<evidence type="ECO:0000313" key="2">
    <source>
        <dbReference type="Proteomes" id="UP001055811"/>
    </source>
</evidence>